<evidence type="ECO:0000313" key="1">
    <source>
        <dbReference type="EMBL" id="BAI65116.1"/>
    </source>
</evidence>
<reference evidence="1 2" key="3">
    <citation type="journal article" date="2010" name="Sequencing">
        <title>Complete Genome Sequence of Rothia mucilaginosa DY-18: A Clinical Isolate with Dense Meshwork-Like Structures from a Persistent Apical Periodontitis Lesion.</title>
        <authorList>
            <person name="Yamane K."/>
            <person name="Nambu T."/>
            <person name="Yamanaka T."/>
            <person name="Mashimo C."/>
            <person name="Sugimori C."/>
            <person name="Leung K.-P."/>
            <person name="Fukushima H."/>
        </authorList>
    </citation>
    <scope>NUCLEOTIDE SEQUENCE [LARGE SCALE GENOMIC DNA]</scope>
    <source>
        <strain evidence="1 2">DY-18</strain>
    </source>
</reference>
<gene>
    <name evidence="1" type="ordered locus">RMDY18_12840</name>
</gene>
<dbReference type="eggNOG" id="ENOG5033U0F">
    <property type="taxonomic scope" value="Bacteria"/>
</dbReference>
<reference evidence="2" key="1">
    <citation type="submission" date="2009-07" db="EMBL/GenBank/DDBJ databases">
        <title>Complete genome sequence of Rothia mucilaginosa DJ.</title>
        <authorList>
            <person name="Yamane K."/>
            <person name="Nambu T."/>
            <person name="Mashimo C."/>
            <person name="Sugimori C."/>
            <person name="Yamanaka T."/>
            <person name="Leung K."/>
            <person name="Fukushima H."/>
        </authorList>
    </citation>
    <scope>NUCLEOTIDE SEQUENCE [LARGE SCALE GENOMIC DNA]</scope>
    <source>
        <strain evidence="2">DY-18</strain>
    </source>
</reference>
<dbReference type="AlphaFoldDB" id="D2NTZ0"/>
<organism evidence="1 2">
    <name type="scientific">Rothia mucilaginosa (strain DY-18)</name>
    <name type="common">Stomatococcus mucilaginosus</name>
    <dbReference type="NCBI Taxonomy" id="680646"/>
    <lineage>
        <taxon>Bacteria</taxon>
        <taxon>Bacillati</taxon>
        <taxon>Actinomycetota</taxon>
        <taxon>Actinomycetes</taxon>
        <taxon>Micrococcales</taxon>
        <taxon>Micrococcaceae</taxon>
        <taxon>Rothia</taxon>
    </lineage>
</organism>
<protein>
    <submittedName>
        <fullName evidence="1">Cellobiose phosphorylase</fullName>
    </submittedName>
</protein>
<dbReference type="HOGENOM" id="CLU_572215_0_0_11"/>
<dbReference type="EMBL" id="AP011540">
    <property type="protein sequence ID" value="BAI65116.1"/>
    <property type="molecule type" value="Genomic_DNA"/>
</dbReference>
<accession>D2NTZ0</accession>
<sequence length="477" mass="50366">MVDIAVADHLEGLDGILQRNGRTLDTGELLCSVGVLGEELLDTTCTCHDDLLLLGELVHTQNRDDVLQFLVFLQNSLHANCGVVVLLTDVLCVQNSGGGGQRVNCRVQTARCDFTRELGGRIQVREGGCRRRVGVVIRRHVNCLHGGDGVTAGGGNTLLQQTHFVRQVRLVTHCGGHAAQQGGNLRTCLSETEDVVDEQQHVLVLNIAEVLRHGQTGQCHAQTGSRGLIHLAEHKSGVLQNACFFHFDPQVVTLTGTLANTGEHGGTTEVTSHTGNHFLDQHGLTHACTTEQTDLTALDVGGQKVDGLNTGLQHFGGAFQLCEAGSGTVNRPVGVSLDLGVRHVECVTENVENVALHAVTNGDGDRCAGVDYSLTADQAVSLLQGDSANDRVAQVLCGLEGDGAGATVEGQLGGQSVVNLGDLTGGELDVDHGADDAGNTTRCALSRCGDRFVVGGSHISHLLRKFGQLMASLAYQY</sequence>
<proteinExistence type="predicted"/>
<dbReference type="KEGG" id="rmu:RMDY18_12840"/>
<dbReference type="Proteomes" id="UP000001883">
    <property type="component" value="Chromosome"/>
</dbReference>
<reference evidence="1 2" key="2">
    <citation type="journal article" date="2010" name="J Osaka Dent Univ">
        <title>Isolation and identification of Rothia mucilaginosa from persistent apical periodontitis lesions.</title>
        <authorList>
            <person name="Yamane K."/>
            <person name="Yoshida M."/>
            <person name="Fujihira T."/>
            <person name="Baba T."/>
            <person name="Tsuji N."/>
            <person name="Hayashi H."/>
            <person name="Sugimori C."/>
            <person name="Yamanaka T."/>
            <person name="Mashimo C."/>
            <person name="Nambu T."/>
            <person name="Kawai H."/>
            <person name="Fukushima H."/>
        </authorList>
    </citation>
    <scope>NUCLEOTIDE SEQUENCE [LARGE SCALE GENOMIC DNA]</scope>
    <source>
        <strain evidence="1 2">DY-18</strain>
    </source>
</reference>
<evidence type="ECO:0000313" key="2">
    <source>
        <dbReference type="Proteomes" id="UP000001883"/>
    </source>
</evidence>
<name>D2NTZ0_ROTMD</name>
<keyword evidence="2" id="KW-1185">Reference proteome</keyword>